<organism evidence="1 2">
    <name type="scientific">Trichinella nativa</name>
    <dbReference type="NCBI Taxonomy" id="6335"/>
    <lineage>
        <taxon>Eukaryota</taxon>
        <taxon>Metazoa</taxon>
        <taxon>Ecdysozoa</taxon>
        <taxon>Nematoda</taxon>
        <taxon>Enoplea</taxon>
        <taxon>Dorylaimia</taxon>
        <taxon>Trichinellida</taxon>
        <taxon>Trichinellidae</taxon>
        <taxon>Trichinella</taxon>
    </lineage>
</organism>
<evidence type="ECO:0000313" key="2">
    <source>
        <dbReference type="Proteomes" id="UP000054721"/>
    </source>
</evidence>
<protein>
    <submittedName>
        <fullName evidence="1">Uncharacterized protein</fullName>
    </submittedName>
</protein>
<dbReference type="Proteomes" id="UP000054721">
    <property type="component" value="Unassembled WGS sequence"/>
</dbReference>
<sequence>MHVVVINISALIYSDLLLKFINGNGEVYYSHIIEMCFALYSFISTVQLNNFEVDCEFFQSAVSFRIISGFFSNDLRIDPRLVAAARLSKFVR</sequence>
<name>A0A0V1LRG2_9BILA</name>
<evidence type="ECO:0000313" key="1">
    <source>
        <dbReference type="EMBL" id="KRZ61964.1"/>
    </source>
</evidence>
<proteinExistence type="predicted"/>
<comment type="caution">
    <text evidence="1">The sequence shown here is derived from an EMBL/GenBank/DDBJ whole genome shotgun (WGS) entry which is preliminary data.</text>
</comment>
<dbReference type="AlphaFoldDB" id="A0A0V1LRG2"/>
<keyword evidence="2" id="KW-1185">Reference proteome</keyword>
<reference evidence="1 2" key="1">
    <citation type="submission" date="2015-05" db="EMBL/GenBank/DDBJ databases">
        <title>Evolution of Trichinella species and genotypes.</title>
        <authorList>
            <person name="Korhonen P.K."/>
            <person name="Edoardo P."/>
            <person name="Giuseppe L.R."/>
            <person name="Gasser R.B."/>
        </authorList>
    </citation>
    <scope>NUCLEOTIDE SEQUENCE [LARGE SCALE GENOMIC DNA]</scope>
    <source>
        <strain evidence="1">ISS10</strain>
    </source>
</reference>
<gene>
    <name evidence="1" type="ORF">T02_1976</name>
</gene>
<dbReference type="EMBL" id="JYDW01000013">
    <property type="protein sequence ID" value="KRZ61964.1"/>
    <property type="molecule type" value="Genomic_DNA"/>
</dbReference>
<accession>A0A0V1LRG2</accession>